<keyword evidence="5 7" id="KW-0443">Lipid metabolism</keyword>
<dbReference type="InterPro" id="IPR002123">
    <property type="entry name" value="Plipid/glycerol_acylTrfase"/>
</dbReference>
<dbReference type="GO" id="GO:0016020">
    <property type="term" value="C:membrane"/>
    <property type="evidence" value="ECO:0007669"/>
    <property type="project" value="InterPro"/>
</dbReference>
<comment type="domain">
    <text evidence="7">The HXXXXD motif is essential for acyltransferase activity and may constitute the binding site for the phosphate moiety of the glycerol-3-phosphate.</text>
</comment>
<dbReference type="CDD" id="cd07989">
    <property type="entry name" value="LPLAT_AGPAT-like"/>
    <property type="match status" value="1"/>
</dbReference>
<dbReference type="NCBIfam" id="TIGR00530">
    <property type="entry name" value="AGP_acyltrn"/>
    <property type="match status" value="1"/>
</dbReference>
<evidence type="ECO:0000313" key="11">
    <source>
        <dbReference type="Proteomes" id="UP000281813"/>
    </source>
</evidence>
<dbReference type="InterPro" id="IPR004552">
    <property type="entry name" value="AGP_acyltrans"/>
</dbReference>
<protein>
    <recommendedName>
        <fullName evidence="7">1-acyl-sn-glycerol-3-phosphate acyltransferase</fullName>
        <ecNumber evidence="7">2.3.1.51</ecNumber>
    </recommendedName>
</protein>
<name>A0A494YW02_9BACI</name>
<feature type="domain" description="Phospholipid/glycerol acyltransferase" evidence="9">
    <location>
        <begin position="73"/>
        <end position="187"/>
    </location>
</feature>
<dbReference type="EC" id="2.3.1.51" evidence="7"/>
<evidence type="ECO:0000256" key="2">
    <source>
        <dbReference type="ARBA" id="ARBA00008655"/>
    </source>
</evidence>
<dbReference type="Pfam" id="PF01553">
    <property type="entry name" value="Acyltransferase"/>
    <property type="match status" value="1"/>
</dbReference>
<keyword evidence="3 7" id="KW-0444">Lipid biosynthesis</keyword>
<dbReference type="GO" id="GO:0006654">
    <property type="term" value="P:phosphatidic acid biosynthetic process"/>
    <property type="evidence" value="ECO:0007669"/>
    <property type="project" value="TreeGrafter"/>
</dbReference>
<evidence type="ECO:0000256" key="5">
    <source>
        <dbReference type="ARBA" id="ARBA00023098"/>
    </source>
</evidence>
<keyword evidence="8" id="KW-0472">Membrane</keyword>
<comment type="similarity">
    <text evidence="2 7">Belongs to the 1-acyl-sn-glycerol-3-phosphate acyltransferase family.</text>
</comment>
<dbReference type="Proteomes" id="UP000281813">
    <property type="component" value="Unassembled WGS sequence"/>
</dbReference>
<dbReference type="PANTHER" id="PTHR10434:SF64">
    <property type="entry name" value="1-ACYL-SN-GLYCEROL-3-PHOSPHATE ACYLTRANSFERASE-RELATED"/>
    <property type="match status" value="1"/>
</dbReference>
<keyword evidence="11" id="KW-1185">Reference proteome</keyword>
<dbReference type="EMBL" id="RBZO01000021">
    <property type="protein sequence ID" value="RKQ14390.1"/>
    <property type="molecule type" value="Genomic_DNA"/>
</dbReference>
<gene>
    <name evidence="10" type="ORF">D8M05_13260</name>
</gene>
<accession>A0A494YW02</accession>
<evidence type="ECO:0000256" key="4">
    <source>
        <dbReference type="ARBA" id="ARBA00022679"/>
    </source>
</evidence>
<evidence type="ECO:0000256" key="6">
    <source>
        <dbReference type="ARBA" id="ARBA00023315"/>
    </source>
</evidence>
<comment type="pathway">
    <text evidence="1">Lipid metabolism.</text>
</comment>
<comment type="caution">
    <text evidence="10">The sequence shown here is derived from an EMBL/GenBank/DDBJ whole genome shotgun (WGS) entry which is preliminary data.</text>
</comment>
<dbReference type="SUPFAM" id="SSF69593">
    <property type="entry name" value="Glycerol-3-phosphate (1)-acyltransferase"/>
    <property type="match status" value="1"/>
</dbReference>
<dbReference type="AlphaFoldDB" id="A0A494YW02"/>
<organism evidence="10 11">
    <name type="scientific">Oceanobacillus bengalensis</name>
    <dbReference type="NCBI Taxonomy" id="1435466"/>
    <lineage>
        <taxon>Bacteria</taxon>
        <taxon>Bacillati</taxon>
        <taxon>Bacillota</taxon>
        <taxon>Bacilli</taxon>
        <taxon>Bacillales</taxon>
        <taxon>Bacillaceae</taxon>
        <taxon>Oceanobacillus</taxon>
    </lineage>
</organism>
<reference evidence="10 11" key="1">
    <citation type="journal article" date="2015" name="Antonie Van Leeuwenhoek">
        <title>Oceanobacillus bengalensis sp. nov., a bacterium isolated from seawater of the Bay of Bengal.</title>
        <authorList>
            <person name="Yongchang O."/>
            <person name="Xiang W."/>
            <person name="Wang G."/>
        </authorList>
    </citation>
    <scope>NUCLEOTIDE SEQUENCE [LARGE SCALE GENOMIC DNA]</scope>
    <source>
        <strain evidence="10 11">MCCC 1K00260</strain>
    </source>
</reference>
<comment type="catalytic activity">
    <reaction evidence="7">
        <text>a 1-acyl-sn-glycero-3-phosphate + an acyl-CoA = a 1,2-diacyl-sn-glycero-3-phosphate + CoA</text>
        <dbReference type="Rhea" id="RHEA:19709"/>
        <dbReference type="ChEBI" id="CHEBI:57287"/>
        <dbReference type="ChEBI" id="CHEBI:57970"/>
        <dbReference type="ChEBI" id="CHEBI:58342"/>
        <dbReference type="ChEBI" id="CHEBI:58608"/>
        <dbReference type="EC" id="2.3.1.51"/>
    </reaction>
</comment>
<dbReference type="SMART" id="SM00563">
    <property type="entry name" value="PlsC"/>
    <property type="match status" value="1"/>
</dbReference>
<evidence type="ECO:0000256" key="1">
    <source>
        <dbReference type="ARBA" id="ARBA00005189"/>
    </source>
</evidence>
<evidence type="ECO:0000313" key="10">
    <source>
        <dbReference type="EMBL" id="RKQ14390.1"/>
    </source>
</evidence>
<keyword evidence="7" id="KW-1208">Phospholipid metabolism</keyword>
<dbReference type="RefSeq" id="WP_121132589.1">
    <property type="nucleotide sequence ID" value="NZ_JBHUFK010000025.1"/>
</dbReference>
<keyword evidence="8" id="KW-0812">Transmembrane</keyword>
<evidence type="ECO:0000259" key="9">
    <source>
        <dbReference type="SMART" id="SM00563"/>
    </source>
</evidence>
<keyword evidence="6 7" id="KW-0012">Acyltransferase</keyword>
<proteinExistence type="inferred from homology"/>
<evidence type="ECO:0000256" key="8">
    <source>
        <dbReference type="SAM" id="Phobius"/>
    </source>
</evidence>
<evidence type="ECO:0000256" key="3">
    <source>
        <dbReference type="ARBA" id="ARBA00022516"/>
    </source>
</evidence>
<keyword evidence="7" id="KW-0594">Phospholipid biosynthesis</keyword>
<keyword evidence="4 7" id="KW-0808">Transferase</keyword>
<sequence>MIRTVGIYLYAGLLVICTVFKLQRTKNRLKNHPATITDEEVFVTPKTVSRKVIEKTGTTVEVKGQEKLPEGAALFVANHQGLFDILALLGYLGKPIGFIAKKEIKKLPIISKWMELVYCVFIDRSDRRQSMKAINRGIDYLKAGHSIVIFPEGTRGEGREINEFKPGSFRLGLKSNVPIVPVTIDGTYQMLEGSNGRITPSAITLSIHDPIYPETYTDMKSGEVASKVQAIIENSLVEYDIDTKELEVVRT</sequence>
<feature type="transmembrane region" description="Helical" evidence="8">
    <location>
        <begin position="6"/>
        <end position="22"/>
    </location>
</feature>
<dbReference type="GO" id="GO:0003841">
    <property type="term" value="F:1-acylglycerol-3-phosphate O-acyltransferase activity"/>
    <property type="evidence" value="ECO:0007669"/>
    <property type="project" value="UniProtKB-UniRule"/>
</dbReference>
<keyword evidence="8" id="KW-1133">Transmembrane helix</keyword>
<dbReference type="PANTHER" id="PTHR10434">
    <property type="entry name" value="1-ACYL-SN-GLYCEROL-3-PHOSPHATE ACYLTRANSFERASE"/>
    <property type="match status" value="1"/>
</dbReference>
<dbReference type="OrthoDB" id="9803035at2"/>
<evidence type="ECO:0000256" key="7">
    <source>
        <dbReference type="RuleBase" id="RU361267"/>
    </source>
</evidence>